<dbReference type="Pfam" id="PF20175">
    <property type="entry name" value="Tra1_central"/>
    <property type="match status" value="1"/>
</dbReference>
<keyword evidence="2" id="KW-1185">Reference proteome</keyword>
<sequence length="446" mass="50840">MKKEPQHHLCSLDVESELFEHIISNIQWQAGSLEATRSTCSKDVSWNFQGANLNFAIDLHVAPVPRYPVSYTGRANWEDMKDLLSELCMILPVHLNPLLPYLSCLMKLLELSLEGSNELVGLTLEHKRFDAMEDPPFMLDVEFYDFDGPFDKAASLGHAEINSLKTNISDLADIWVPLEGKLALAYHSKLHLTTLKHYLLSTLACWPCISSSLSAWCGFTNFIHKHTFFARSLEMAVRHHAHREPLHPRKGYPLGRPYARGPPMPRPPPIPPHLAVLEEELELQHVEMRRLVADNRRLLVDRTTLQRDLATVKEELHHMNLTIGGIRVEHEVHLKELMDKGMELEQLQESPKNRIMGQHWASHKRRRKLPFKHTKVQSSCTSIRPSAPLLDDAPLGHIQFKASYLANDSYRFSIEPSTPISNWAFSPLLIYNCGGSSRPTNHRSGP</sequence>
<reference evidence="1 2" key="1">
    <citation type="submission" date="2024-01" db="EMBL/GenBank/DDBJ databases">
        <title>The genomes of 5 underutilized Papilionoideae crops provide insights into root nodulation and disease resistanc.</title>
        <authorList>
            <person name="Jiang F."/>
        </authorList>
    </citation>
    <scope>NUCLEOTIDE SEQUENCE [LARGE SCALE GENOMIC DNA]</scope>
    <source>
        <strain evidence="1">LVBAO_FW01</strain>
        <tissue evidence="1">Leaves</tissue>
    </source>
</reference>
<evidence type="ECO:0000313" key="2">
    <source>
        <dbReference type="Proteomes" id="UP001367508"/>
    </source>
</evidence>
<evidence type="ECO:0000313" key="1">
    <source>
        <dbReference type="EMBL" id="KAK7338462.1"/>
    </source>
</evidence>
<gene>
    <name evidence="1" type="ORF">VNO77_19072</name>
</gene>
<dbReference type="PANTHER" id="PTHR46296:SF8">
    <property type="entry name" value="OS06G0297800 PROTEIN"/>
    <property type="match status" value="1"/>
</dbReference>
<dbReference type="AlphaFoldDB" id="A0AAN9QK71"/>
<organism evidence="1 2">
    <name type="scientific">Canavalia gladiata</name>
    <name type="common">Sword bean</name>
    <name type="synonym">Dolichos gladiatus</name>
    <dbReference type="NCBI Taxonomy" id="3824"/>
    <lineage>
        <taxon>Eukaryota</taxon>
        <taxon>Viridiplantae</taxon>
        <taxon>Streptophyta</taxon>
        <taxon>Embryophyta</taxon>
        <taxon>Tracheophyta</taxon>
        <taxon>Spermatophyta</taxon>
        <taxon>Magnoliopsida</taxon>
        <taxon>eudicotyledons</taxon>
        <taxon>Gunneridae</taxon>
        <taxon>Pentapetalae</taxon>
        <taxon>rosids</taxon>
        <taxon>fabids</taxon>
        <taxon>Fabales</taxon>
        <taxon>Fabaceae</taxon>
        <taxon>Papilionoideae</taxon>
        <taxon>50 kb inversion clade</taxon>
        <taxon>NPAAA clade</taxon>
        <taxon>indigoferoid/millettioid clade</taxon>
        <taxon>Phaseoleae</taxon>
        <taxon>Canavalia</taxon>
    </lineage>
</organism>
<dbReference type="InterPro" id="IPR046807">
    <property type="entry name" value="Tra1_central"/>
</dbReference>
<dbReference type="PANTHER" id="PTHR46296">
    <property type="entry name" value="BNAA05G37250D PROTEIN"/>
    <property type="match status" value="1"/>
</dbReference>
<name>A0AAN9QK71_CANGL</name>
<dbReference type="EMBL" id="JAYMYQ010000004">
    <property type="protein sequence ID" value="KAK7338462.1"/>
    <property type="molecule type" value="Genomic_DNA"/>
</dbReference>
<protein>
    <submittedName>
        <fullName evidence="1">Uncharacterized protein</fullName>
    </submittedName>
</protein>
<accession>A0AAN9QK71</accession>
<dbReference type="Proteomes" id="UP001367508">
    <property type="component" value="Unassembled WGS sequence"/>
</dbReference>
<comment type="caution">
    <text evidence="1">The sequence shown here is derived from an EMBL/GenBank/DDBJ whole genome shotgun (WGS) entry which is preliminary data.</text>
</comment>
<proteinExistence type="predicted"/>
<dbReference type="InterPro" id="IPR044511">
    <property type="entry name" value="At1g03370/At5g50170-like"/>
</dbReference>